<reference evidence="3" key="2">
    <citation type="journal article" date="2023" name="Int. J. Mol. Sci.">
        <title>De Novo Assembly and Annotation of 11 Diverse Shrub Willow (Salix) Genomes Reveals Novel Gene Organization in Sex-Linked Regions.</title>
        <authorList>
            <person name="Hyden B."/>
            <person name="Feng K."/>
            <person name="Yates T.B."/>
            <person name="Jawdy S."/>
            <person name="Cereghino C."/>
            <person name="Smart L.B."/>
            <person name="Muchero W."/>
        </authorList>
    </citation>
    <scope>NUCLEOTIDE SEQUENCE</scope>
    <source>
        <tissue evidence="3">Shoot tip</tissue>
    </source>
</reference>
<sequence length="145" mass="16199">MQEAKSKKDTLKARAQSAKKMNEMLGNVNTSNALAAFDKMEEKVLAMESEAEALGQLTTNELDGKVSVIFVLQLFFICMPFIILKNVIELNHSLSNSPSINCWKHQRSPLLILALSLSNGVTTFYLFITFESLELFQIQTHTGIS</sequence>
<keyword evidence="2" id="KW-0472">Membrane</keyword>
<feature type="transmembrane region" description="Helical" evidence="2">
    <location>
        <begin position="109"/>
        <end position="128"/>
    </location>
</feature>
<dbReference type="PANTHER" id="PTHR31088:SF12">
    <property type="entry name" value="MEMBRANE-ASSOCIATED PROTEIN VIPP1, CHLOROPLASTIC"/>
    <property type="match status" value="1"/>
</dbReference>
<evidence type="ECO:0000313" key="4">
    <source>
        <dbReference type="Proteomes" id="UP001141253"/>
    </source>
</evidence>
<dbReference type="EMBL" id="JAPFFI010000027">
    <property type="protein sequence ID" value="KAJ6303669.1"/>
    <property type="molecule type" value="Genomic_DNA"/>
</dbReference>
<proteinExistence type="inferred from homology"/>
<comment type="caution">
    <text evidence="3">The sequence shown here is derived from an EMBL/GenBank/DDBJ whole genome shotgun (WGS) entry which is preliminary data.</text>
</comment>
<gene>
    <name evidence="3" type="ORF">OIU77_017530</name>
</gene>
<dbReference type="Proteomes" id="UP001141253">
    <property type="component" value="Chromosome 16"/>
</dbReference>
<evidence type="ECO:0000256" key="1">
    <source>
        <dbReference type="ARBA" id="ARBA00043985"/>
    </source>
</evidence>
<organism evidence="3 4">
    <name type="scientific">Salix suchowensis</name>
    <dbReference type="NCBI Taxonomy" id="1278906"/>
    <lineage>
        <taxon>Eukaryota</taxon>
        <taxon>Viridiplantae</taxon>
        <taxon>Streptophyta</taxon>
        <taxon>Embryophyta</taxon>
        <taxon>Tracheophyta</taxon>
        <taxon>Spermatophyta</taxon>
        <taxon>Magnoliopsida</taxon>
        <taxon>eudicotyledons</taxon>
        <taxon>Gunneridae</taxon>
        <taxon>Pentapetalae</taxon>
        <taxon>rosids</taxon>
        <taxon>fabids</taxon>
        <taxon>Malpighiales</taxon>
        <taxon>Salicaceae</taxon>
        <taxon>Saliceae</taxon>
        <taxon>Salix</taxon>
    </lineage>
</organism>
<accession>A0ABQ8ZPP2</accession>
<comment type="similarity">
    <text evidence="1">Belongs to the PspA/Vipp/IM30 family.</text>
</comment>
<dbReference type="Pfam" id="PF04012">
    <property type="entry name" value="PspA_IM30"/>
    <property type="match status" value="1"/>
</dbReference>
<protein>
    <recommendedName>
        <fullName evidence="5">SNF7 family protein</fullName>
    </recommendedName>
</protein>
<keyword evidence="2" id="KW-1133">Transmembrane helix</keyword>
<keyword evidence="4" id="KW-1185">Reference proteome</keyword>
<feature type="transmembrane region" description="Helical" evidence="2">
    <location>
        <begin position="66"/>
        <end position="88"/>
    </location>
</feature>
<dbReference type="InterPro" id="IPR007157">
    <property type="entry name" value="PspA_VIPP1"/>
</dbReference>
<name>A0ABQ8ZPP2_9ROSI</name>
<reference evidence="3" key="1">
    <citation type="submission" date="2022-10" db="EMBL/GenBank/DDBJ databases">
        <authorList>
            <person name="Hyden B.L."/>
            <person name="Feng K."/>
            <person name="Yates T."/>
            <person name="Jawdy S."/>
            <person name="Smart L.B."/>
            <person name="Muchero W."/>
        </authorList>
    </citation>
    <scope>NUCLEOTIDE SEQUENCE</scope>
    <source>
        <tissue evidence="3">Shoot tip</tissue>
    </source>
</reference>
<evidence type="ECO:0008006" key="5">
    <source>
        <dbReference type="Google" id="ProtNLM"/>
    </source>
</evidence>
<keyword evidence="2" id="KW-0812">Transmembrane</keyword>
<dbReference type="PANTHER" id="PTHR31088">
    <property type="entry name" value="MEMBRANE-ASSOCIATED PROTEIN VIPP1, CHLOROPLASTIC"/>
    <property type="match status" value="1"/>
</dbReference>
<evidence type="ECO:0000313" key="3">
    <source>
        <dbReference type="EMBL" id="KAJ6303669.1"/>
    </source>
</evidence>
<evidence type="ECO:0000256" key="2">
    <source>
        <dbReference type="SAM" id="Phobius"/>
    </source>
</evidence>